<dbReference type="Proteomes" id="UP000294543">
    <property type="component" value="Unassembled WGS sequence"/>
</dbReference>
<comment type="caution">
    <text evidence="2">The sequence shown here is derived from an EMBL/GenBank/DDBJ whole genome shotgun (WGS) entry which is preliminary data.</text>
</comment>
<evidence type="ECO:0000256" key="1">
    <source>
        <dbReference type="SAM" id="MobiDB-lite"/>
    </source>
</evidence>
<evidence type="ECO:0000313" key="3">
    <source>
        <dbReference type="Proteomes" id="UP000294543"/>
    </source>
</evidence>
<dbReference type="OrthoDB" id="3543802at2"/>
<feature type="region of interest" description="Disordered" evidence="1">
    <location>
        <begin position="63"/>
        <end position="91"/>
    </location>
</feature>
<dbReference type="EMBL" id="SMKP01000335">
    <property type="protein sequence ID" value="TDD02982.1"/>
    <property type="molecule type" value="Genomic_DNA"/>
</dbReference>
<sequence length="91" mass="9573">MEILLFAPREEQHVGSQSVLCQMCQGVLPASGKEAYTALRGRLIVSNGYCGGGCAERRAEEEAAQRVARPQPQAAPARPVAAGAGPVRVAR</sequence>
<evidence type="ECO:0000313" key="2">
    <source>
        <dbReference type="EMBL" id="TDD02982.1"/>
    </source>
</evidence>
<keyword evidence="3" id="KW-1185">Reference proteome</keyword>
<proteinExistence type="predicted"/>
<name>A0A4R4VCL0_9ACTN</name>
<organism evidence="2 3">
    <name type="scientific">Nonomuraea diastatica</name>
    <dbReference type="NCBI Taxonomy" id="1848329"/>
    <lineage>
        <taxon>Bacteria</taxon>
        <taxon>Bacillati</taxon>
        <taxon>Actinomycetota</taxon>
        <taxon>Actinomycetes</taxon>
        <taxon>Streptosporangiales</taxon>
        <taxon>Streptosporangiaceae</taxon>
        <taxon>Nonomuraea</taxon>
    </lineage>
</organism>
<gene>
    <name evidence="2" type="ORF">E1294_50955</name>
</gene>
<feature type="compositionally biased region" description="Low complexity" evidence="1">
    <location>
        <begin position="65"/>
        <end position="91"/>
    </location>
</feature>
<dbReference type="AlphaFoldDB" id="A0A4R4VCL0"/>
<accession>A0A4R4VCL0</accession>
<reference evidence="2 3" key="1">
    <citation type="submission" date="2019-03" db="EMBL/GenBank/DDBJ databases">
        <title>Draft genome sequences of novel Actinobacteria.</title>
        <authorList>
            <person name="Sahin N."/>
            <person name="Ay H."/>
            <person name="Saygin H."/>
        </authorList>
    </citation>
    <scope>NUCLEOTIDE SEQUENCE [LARGE SCALE GENOMIC DNA]</scope>
    <source>
        <strain evidence="2 3">KC712</strain>
    </source>
</reference>
<protein>
    <submittedName>
        <fullName evidence="2">Uncharacterized protein</fullName>
    </submittedName>
</protein>
<dbReference type="RefSeq" id="WP_132520255.1">
    <property type="nucleotide sequence ID" value="NZ_SMKP01000335.1"/>
</dbReference>